<dbReference type="Proteomes" id="UP000475862">
    <property type="component" value="Unassembled WGS sequence"/>
</dbReference>
<evidence type="ECO:0008006" key="3">
    <source>
        <dbReference type="Google" id="ProtNLM"/>
    </source>
</evidence>
<dbReference type="EMBL" id="VYZN01000065">
    <property type="protein sequence ID" value="KAE9524797.1"/>
    <property type="molecule type" value="Genomic_DNA"/>
</dbReference>
<organism evidence="1 2">
    <name type="scientific">Aphis glycines</name>
    <name type="common">Soybean aphid</name>
    <dbReference type="NCBI Taxonomy" id="307491"/>
    <lineage>
        <taxon>Eukaryota</taxon>
        <taxon>Metazoa</taxon>
        <taxon>Ecdysozoa</taxon>
        <taxon>Arthropoda</taxon>
        <taxon>Hexapoda</taxon>
        <taxon>Insecta</taxon>
        <taxon>Pterygota</taxon>
        <taxon>Neoptera</taxon>
        <taxon>Paraneoptera</taxon>
        <taxon>Hemiptera</taxon>
        <taxon>Sternorrhyncha</taxon>
        <taxon>Aphidomorpha</taxon>
        <taxon>Aphidoidea</taxon>
        <taxon>Aphididae</taxon>
        <taxon>Aphidini</taxon>
        <taxon>Aphis</taxon>
        <taxon>Aphis</taxon>
    </lineage>
</organism>
<sequence>MSTLKRKAIDDVFTKPNKIIRKVLKDQSDQTIVNISHSDVRLFRKSMYETRRKLILTIPKSIDEAKHQLFSNQNDIIANNNEQFCFMKNNESIPIFTCYTNLVMLCEVREIFADGTFTYCPAHIAIEESFPTAQIIACQFHLGQSWYRKIQSNNYLLNQYKNNTEIGLWLKYFFGLAFLPPEQVDDGFVELISIAPTDNHTFTDYILENYINKESQFPPNIWAEAPINNTRTTNGPEAFHKHFNAQFYHPHPNIHHVVDVLTNIQAETALKINSIKKINSITLEKRLNLKKKFLIDNWNAYDKGDITLIEYLKIMGIRYQGNKI</sequence>
<dbReference type="AlphaFoldDB" id="A0A6G0T4G7"/>
<comment type="caution">
    <text evidence="1">The sequence shown here is derived from an EMBL/GenBank/DDBJ whole genome shotgun (WGS) entry which is preliminary data.</text>
</comment>
<dbReference type="OrthoDB" id="6608270at2759"/>
<proteinExistence type="predicted"/>
<gene>
    <name evidence="1" type="ORF">AGLY_014847</name>
</gene>
<evidence type="ECO:0000313" key="2">
    <source>
        <dbReference type="Proteomes" id="UP000475862"/>
    </source>
</evidence>
<protein>
    <recommendedName>
        <fullName evidence="3">MULE transposase domain-containing protein</fullName>
    </recommendedName>
</protein>
<accession>A0A6G0T4G7</accession>
<name>A0A6G0T4G7_APHGL</name>
<reference evidence="1 2" key="1">
    <citation type="submission" date="2019-08" db="EMBL/GenBank/DDBJ databases">
        <title>The genome of the soybean aphid Biotype 1, its phylome, world population structure and adaptation to the North American continent.</title>
        <authorList>
            <person name="Giordano R."/>
            <person name="Donthu R.K."/>
            <person name="Hernandez A.G."/>
            <person name="Wright C.L."/>
            <person name="Zimin A.V."/>
        </authorList>
    </citation>
    <scope>NUCLEOTIDE SEQUENCE [LARGE SCALE GENOMIC DNA]</scope>
    <source>
        <tissue evidence="1">Whole aphids</tissue>
    </source>
</reference>
<evidence type="ECO:0000313" key="1">
    <source>
        <dbReference type="EMBL" id="KAE9524797.1"/>
    </source>
</evidence>
<keyword evidence="2" id="KW-1185">Reference proteome</keyword>